<dbReference type="InterPro" id="IPR046335">
    <property type="entry name" value="LacI/GalR-like_sensor"/>
</dbReference>
<dbReference type="SUPFAM" id="SSF53822">
    <property type="entry name" value="Periplasmic binding protein-like I"/>
    <property type="match status" value="1"/>
</dbReference>
<dbReference type="Proteomes" id="UP000316252">
    <property type="component" value="Unassembled WGS sequence"/>
</dbReference>
<dbReference type="GO" id="GO:0003700">
    <property type="term" value="F:DNA-binding transcription factor activity"/>
    <property type="evidence" value="ECO:0007669"/>
    <property type="project" value="TreeGrafter"/>
</dbReference>
<dbReference type="CDD" id="cd01392">
    <property type="entry name" value="HTH_LacI"/>
    <property type="match status" value="1"/>
</dbReference>
<dbReference type="Pfam" id="PF13377">
    <property type="entry name" value="Peripla_BP_3"/>
    <property type="match status" value="1"/>
</dbReference>
<organism evidence="5 6">
    <name type="scientific">Schumannella soli</name>
    <dbReference type="NCBI Taxonomy" id="2590779"/>
    <lineage>
        <taxon>Bacteria</taxon>
        <taxon>Bacillati</taxon>
        <taxon>Actinomycetota</taxon>
        <taxon>Actinomycetes</taxon>
        <taxon>Micrococcales</taxon>
        <taxon>Microbacteriaceae</taxon>
        <taxon>Schumannella</taxon>
    </lineage>
</organism>
<dbReference type="SMART" id="SM00354">
    <property type="entry name" value="HTH_LACI"/>
    <property type="match status" value="1"/>
</dbReference>
<name>A0A506XYV9_9MICO</name>
<evidence type="ECO:0000256" key="2">
    <source>
        <dbReference type="ARBA" id="ARBA00023125"/>
    </source>
</evidence>
<reference evidence="5 6" key="1">
    <citation type="submission" date="2019-06" db="EMBL/GenBank/DDBJ databases">
        <authorList>
            <person name="Li F."/>
        </authorList>
    </citation>
    <scope>NUCLEOTIDE SEQUENCE [LARGE SCALE GENOMIC DNA]</scope>
    <source>
        <strain evidence="5 6">10F1D-1</strain>
    </source>
</reference>
<dbReference type="PROSITE" id="PS50932">
    <property type="entry name" value="HTH_LACI_2"/>
    <property type="match status" value="1"/>
</dbReference>
<dbReference type="Gene3D" id="1.10.260.40">
    <property type="entry name" value="lambda repressor-like DNA-binding domains"/>
    <property type="match status" value="1"/>
</dbReference>
<feature type="domain" description="HTH lacI-type" evidence="4">
    <location>
        <begin position="16"/>
        <end position="71"/>
    </location>
</feature>
<evidence type="ECO:0000259" key="4">
    <source>
        <dbReference type="PROSITE" id="PS50932"/>
    </source>
</evidence>
<keyword evidence="2" id="KW-0238">DNA-binding</keyword>
<dbReference type="SUPFAM" id="SSF47413">
    <property type="entry name" value="lambda repressor-like DNA-binding domains"/>
    <property type="match status" value="1"/>
</dbReference>
<gene>
    <name evidence="5" type="ORF">FJ657_04745</name>
</gene>
<dbReference type="AlphaFoldDB" id="A0A506XYV9"/>
<dbReference type="Pfam" id="PF00356">
    <property type="entry name" value="LacI"/>
    <property type="match status" value="1"/>
</dbReference>
<dbReference type="PANTHER" id="PTHR30146">
    <property type="entry name" value="LACI-RELATED TRANSCRIPTIONAL REPRESSOR"/>
    <property type="match status" value="1"/>
</dbReference>
<dbReference type="PANTHER" id="PTHR30146:SF109">
    <property type="entry name" value="HTH-TYPE TRANSCRIPTIONAL REGULATOR GALS"/>
    <property type="match status" value="1"/>
</dbReference>
<keyword evidence="6" id="KW-1185">Reference proteome</keyword>
<accession>A0A506XYV9</accession>
<dbReference type="OrthoDB" id="5171752at2"/>
<evidence type="ECO:0000313" key="6">
    <source>
        <dbReference type="Proteomes" id="UP000316252"/>
    </source>
</evidence>
<evidence type="ECO:0000256" key="1">
    <source>
        <dbReference type="ARBA" id="ARBA00023015"/>
    </source>
</evidence>
<dbReference type="EMBL" id="VHQG01000001">
    <property type="protein sequence ID" value="TPW77951.1"/>
    <property type="molecule type" value="Genomic_DNA"/>
</dbReference>
<comment type="caution">
    <text evidence="5">The sequence shown here is derived from an EMBL/GenBank/DDBJ whole genome shotgun (WGS) entry which is preliminary data.</text>
</comment>
<proteinExistence type="predicted"/>
<dbReference type="GO" id="GO:0000976">
    <property type="term" value="F:transcription cis-regulatory region binding"/>
    <property type="evidence" value="ECO:0007669"/>
    <property type="project" value="TreeGrafter"/>
</dbReference>
<sequence length="397" mass="39838">MSDSATGGPGGRDPRIRLSDVAARAGVSNSTASLVLNGSGPASASTRQRVLDAAAKLGYAGPDPRARGLRQGRSGIVAVVTEDALGDAFRDPINLAQLDGLADGLGDGGPSLLIIPGAADDPARVSSSPFDAAVLVGCGVGILDTLELLRRRRVPVIGLEAPHADGVAAIDLDNVEGARALAEHLRELGHHRVGIVTLPLGSRRTSGPLTPGLEAAATAPSTRERLDGVRQVFPDAPGWIASASSIAAGYEAAAALLDGRADDGSVGFAGVESSGVRVVGAESSGAGAGAGSGSAVSARPTAILAQSDLIAIGVIRAAEERGLRVPDDLSVTGFDGIRVDGLTDHDLTTMVQPARAKGEAAGRAVLAALADPDAPAPDPVLFRTTLHRGATTARARV</sequence>
<protein>
    <submittedName>
        <fullName evidence="5">LacI family transcriptional regulator</fullName>
    </submittedName>
</protein>
<keyword evidence="1" id="KW-0805">Transcription regulation</keyword>
<dbReference type="InterPro" id="IPR028082">
    <property type="entry name" value="Peripla_BP_I"/>
</dbReference>
<dbReference type="PROSITE" id="PS00356">
    <property type="entry name" value="HTH_LACI_1"/>
    <property type="match status" value="1"/>
</dbReference>
<dbReference type="InterPro" id="IPR010982">
    <property type="entry name" value="Lambda_DNA-bd_dom_sf"/>
</dbReference>
<dbReference type="Gene3D" id="3.40.50.2300">
    <property type="match status" value="3"/>
</dbReference>
<dbReference type="InterPro" id="IPR000843">
    <property type="entry name" value="HTH_LacI"/>
</dbReference>
<dbReference type="RefSeq" id="WP_141162476.1">
    <property type="nucleotide sequence ID" value="NZ_VHQG01000001.1"/>
</dbReference>
<evidence type="ECO:0000313" key="5">
    <source>
        <dbReference type="EMBL" id="TPW77951.1"/>
    </source>
</evidence>
<evidence type="ECO:0000256" key="3">
    <source>
        <dbReference type="ARBA" id="ARBA00023163"/>
    </source>
</evidence>
<keyword evidence="3" id="KW-0804">Transcription</keyword>